<dbReference type="PANTHER" id="PTHR11573:SF6">
    <property type="entry name" value="RIBONUCLEOSIDE-DIPHOSPHATE REDUCTASE LARGE SUBUNIT"/>
    <property type="match status" value="1"/>
</dbReference>
<keyword evidence="7" id="KW-0215">Deoxyribonucleotide synthesis</keyword>
<dbReference type="SUPFAM" id="SSF51998">
    <property type="entry name" value="PFL-like glycyl radical enzymes"/>
    <property type="match status" value="1"/>
</dbReference>
<evidence type="ECO:0000256" key="6">
    <source>
        <dbReference type="ARBA" id="ARBA00023002"/>
    </source>
</evidence>
<feature type="domain" description="ATP-cone" evidence="8">
    <location>
        <begin position="12"/>
        <end position="103"/>
    </location>
</feature>
<dbReference type="SUPFAM" id="SSF52833">
    <property type="entry name" value="Thioredoxin-like"/>
    <property type="match status" value="1"/>
</dbReference>
<dbReference type="PROSITE" id="PS00089">
    <property type="entry name" value="RIBORED_LARGE"/>
    <property type="match status" value="1"/>
</dbReference>
<protein>
    <recommendedName>
        <fullName evidence="2">ribonucleoside-diphosphate reductase</fullName>
        <ecNumber evidence="2">1.17.4.1</ecNumber>
    </recommendedName>
</protein>
<dbReference type="CDD" id="cd01679">
    <property type="entry name" value="RNR_I"/>
    <property type="match status" value="1"/>
</dbReference>
<sequence>MHNQNSNTNSQMYVIKRNGEKEKVVFDKITQRISNLINDHEEEYIDPTIIAIKVINSIYTGITTEELDLESAKICSNMVTINPIYGRLAGRILVSNLHKKTLDNFVDKMIKIQEDCSLLDEDWLKWIVDNKEEINKTMDYSRDFNFDYFGFKTLERSYLLKNPKNDSYYERPQDIFMRVASFLNKGNIEKTKITYDLLSSKAYTHASPTLFNAGTKRPQLSSCFLLNTNDNLEGITKTWDRVAQISKWAGGIGLHVSNVRAKGSIIRSTNGTASGIIPMLQVYNNIARYINQAGKRKGSFAIYLEPHHADIEDFLELRKNTGAETERARDLFLALWISNLFMEQVEKDGDWYLMCPDECPNLNEFYGEEYNKLYWSYVEQKKYRKVMKARKLMEKIMDSQLETGTPYMLFKDHVNEKSNQQNIGIIKSSNLCSEVTLVSNDEEHAVCNLASICLNKFLKPFKSEKKWTIYTKPNCKYCKWSKKYFEFRGFEFEEKELNQSETDNRSYLVNFLNEKNKENGDACIDGACSYQKISYPQIFYGDTYIGGFDDMIQYSADDYDYQELWDTAYIATINLDHVIDINYYPTPETQCSNLRNRPIGLGIQGLADTLIGMKTPFESDMAVRFNKNMMETIYHAAVTASMNMAHARHDDMKYFIEYYNNSSNKDDKIKLLLPEYYDKNFHLEDTEMEEIYHMHKVNKCEMKLTSHYGAYSSYLSNGGSPMSKGLLQFDLWKEESSVCNWENVRDGINEYGIRNSLLIALMPTASTSQIMGNNECFEYITSNIYTRRTLAGDFPIVNKHLVADLLSIGEWNENNKQIIIANDGNVNINLLDIPSSFKELYKTIWEIKQLWVLKHARARAPFVDQTQSMNIFMAVPDYNKLLNCHMWAWKNGLKTGMYYLRTKPSEGANKVTVDPTLQKQIEQSNNCESCSA</sequence>
<dbReference type="InterPro" id="IPR000788">
    <property type="entry name" value="RNR_lg_C"/>
</dbReference>
<evidence type="ECO:0000256" key="4">
    <source>
        <dbReference type="ARBA" id="ARBA00022741"/>
    </source>
</evidence>
<evidence type="ECO:0000256" key="7">
    <source>
        <dbReference type="ARBA" id="ARBA00023116"/>
    </source>
</evidence>
<dbReference type="UniPathway" id="UPA00326"/>
<reference evidence="9" key="1">
    <citation type="journal article" date="2020" name="Nature">
        <title>Giant virus diversity and host interactions through global metagenomics.</title>
        <authorList>
            <person name="Schulz F."/>
            <person name="Roux S."/>
            <person name="Paez-Espino D."/>
            <person name="Jungbluth S."/>
            <person name="Walsh D.A."/>
            <person name="Denef V.J."/>
            <person name="McMahon K.D."/>
            <person name="Konstantinidis K.T."/>
            <person name="Eloe-Fadrosh E.A."/>
            <person name="Kyrpides N.C."/>
            <person name="Woyke T."/>
        </authorList>
    </citation>
    <scope>NUCLEOTIDE SEQUENCE</scope>
    <source>
        <strain evidence="9">GVMAG-M-3300023184-177</strain>
    </source>
</reference>
<proteinExistence type="inferred from homology"/>
<dbReference type="InterPro" id="IPR013509">
    <property type="entry name" value="RNR_lsu_N"/>
</dbReference>
<dbReference type="PROSITE" id="PS51161">
    <property type="entry name" value="ATP_CONE"/>
    <property type="match status" value="1"/>
</dbReference>
<keyword evidence="3" id="KW-0021">Allosteric enzyme</keyword>
<dbReference type="Pfam" id="PF03477">
    <property type="entry name" value="ATP-cone"/>
    <property type="match status" value="1"/>
</dbReference>
<dbReference type="EMBL" id="MN740019">
    <property type="protein sequence ID" value="QHT84560.1"/>
    <property type="molecule type" value="Genomic_DNA"/>
</dbReference>
<dbReference type="GO" id="GO:0004748">
    <property type="term" value="F:ribonucleoside-diphosphate reductase activity, thioredoxin disulfide as acceptor"/>
    <property type="evidence" value="ECO:0007669"/>
    <property type="project" value="UniProtKB-EC"/>
</dbReference>
<dbReference type="PRINTS" id="PR01183">
    <property type="entry name" value="RIBORDTASEM1"/>
</dbReference>
<organism evidence="9">
    <name type="scientific">viral metagenome</name>
    <dbReference type="NCBI Taxonomy" id="1070528"/>
    <lineage>
        <taxon>unclassified sequences</taxon>
        <taxon>metagenomes</taxon>
        <taxon>organismal metagenomes</taxon>
    </lineage>
</organism>
<comment type="similarity">
    <text evidence="1">Belongs to the ribonucleoside diphosphate reductase large chain family.</text>
</comment>
<dbReference type="SUPFAM" id="SSF48168">
    <property type="entry name" value="R1 subunit of ribonucleotide reductase, N-terminal domain"/>
    <property type="match status" value="1"/>
</dbReference>
<dbReference type="InterPro" id="IPR039718">
    <property type="entry name" value="Rrm1"/>
</dbReference>
<dbReference type="InterPro" id="IPR036249">
    <property type="entry name" value="Thioredoxin-like_sf"/>
</dbReference>
<dbReference type="Pfam" id="PF00317">
    <property type="entry name" value="Ribonuc_red_lgN"/>
    <property type="match status" value="1"/>
</dbReference>
<dbReference type="GO" id="GO:0009263">
    <property type="term" value="P:deoxyribonucleotide biosynthetic process"/>
    <property type="evidence" value="ECO:0007669"/>
    <property type="project" value="UniProtKB-KW"/>
</dbReference>
<dbReference type="PROSITE" id="PS51354">
    <property type="entry name" value="GLUTAREDOXIN_2"/>
    <property type="match status" value="1"/>
</dbReference>
<dbReference type="GO" id="GO:0005971">
    <property type="term" value="C:ribonucleoside-diphosphate reductase complex"/>
    <property type="evidence" value="ECO:0007669"/>
    <property type="project" value="TreeGrafter"/>
</dbReference>
<dbReference type="InterPro" id="IPR002109">
    <property type="entry name" value="Glutaredoxin"/>
</dbReference>
<keyword evidence="4" id="KW-0547">Nucleotide-binding</keyword>
<dbReference type="AlphaFoldDB" id="A0A6C0HVX3"/>
<dbReference type="NCBIfam" id="TIGR02506">
    <property type="entry name" value="NrdE_NrdA"/>
    <property type="match status" value="1"/>
</dbReference>
<dbReference type="EC" id="1.17.4.1" evidence="2"/>
<dbReference type="Gene3D" id="3.40.30.10">
    <property type="entry name" value="Glutaredoxin"/>
    <property type="match status" value="1"/>
</dbReference>
<accession>A0A6C0HVX3</accession>
<name>A0A6C0HVX3_9ZZZZ</name>
<dbReference type="GO" id="GO:0005524">
    <property type="term" value="F:ATP binding"/>
    <property type="evidence" value="ECO:0007669"/>
    <property type="project" value="UniProtKB-KW"/>
</dbReference>
<dbReference type="InterPro" id="IPR005144">
    <property type="entry name" value="ATP-cone_dom"/>
</dbReference>
<evidence type="ECO:0000256" key="5">
    <source>
        <dbReference type="ARBA" id="ARBA00022840"/>
    </source>
</evidence>
<keyword evidence="5" id="KW-0067">ATP-binding</keyword>
<dbReference type="Gene3D" id="3.20.70.20">
    <property type="match status" value="1"/>
</dbReference>
<keyword evidence="6" id="KW-0560">Oxidoreductase</keyword>
<dbReference type="Pfam" id="PF02867">
    <property type="entry name" value="Ribonuc_red_lgC"/>
    <property type="match status" value="2"/>
</dbReference>
<evidence type="ECO:0000259" key="8">
    <source>
        <dbReference type="PROSITE" id="PS51161"/>
    </source>
</evidence>
<evidence type="ECO:0000313" key="9">
    <source>
        <dbReference type="EMBL" id="QHT84560.1"/>
    </source>
</evidence>
<evidence type="ECO:0000256" key="1">
    <source>
        <dbReference type="ARBA" id="ARBA00010406"/>
    </source>
</evidence>
<dbReference type="Pfam" id="PF00462">
    <property type="entry name" value="Glutaredoxin"/>
    <property type="match status" value="1"/>
</dbReference>
<evidence type="ECO:0000256" key="3">
    <source>
        <dbReference type="ARBA" id="ARBA00022533"/>
    </source>
</evidence>
<evidence type="ECO:0000256" key="2">
    <source>
        <dbReference type="ARBA" id="ARBA00012274"/>
    </source>
</evidence>
<dbReference type="PANTHER" id="PTHR11573">
    <property type="entry name" value="RIBONUCLEOSIDE-DIPHOSPHATE REDUCTASE LARGE CHAIN"/>
    <property type="match status" value="1"/>
</dbReference>
<dbReference type="InterPro" id="IPR013346">
    <property type="entry name" value="NrdE_NrdA_C"/>
</dbReference>
<dbReference type="InterPro" id="IPR008926">
    <property type="entry name" value="RNR_R1-su_N"/>
</dbReference>